<proteinExistence type="predicted"/>
<evidence type="ECO:0000313" key="3">
    <source>
        <dbReference type="Proteomes" id="UP000436088"/>
    </source>
</evidence>
<dbReference type="SUPFAM" id="SSF50978">
    <property type="entry name" value="WD40 repeat-like"/>
    <property type="match status" value="1"/>
</dbReference>
<name>A0A6A3C0P2_HIBSY</name>
<feature type="region of interest" description="Disordered" evidence="1">
    <location>
        <begin position="555"/>
        <end position="574"/>
    </location>
</feature>
<dbReference type="InterPro" id="IPR049916">
    <property type="entry name" value="WDR72-like"/>
</dbReference>
<dbReference type="PANTHER" id="PTHR44099:SF4">
    <property type="entry name" value="RABCONNECTIN-3B, ISOFORM A"/>
    <property type="match status" value="1"/>
</dbReference>
<gene>
    <name evidence="2" type="ORF">F3Y22_tig00018530pilonHSYRG00003</name>
</gene>
<protein>
    <submittedName>
        <fullName evidence="2">Transducin/WD40 repeat-like superfamily protein isoform 2</fullName>
    </submittedName>
</protein>
<dbReference type="InterPro" id="IPR015943">
    <property type="entry name" value="WD40/YVTN_repeat-like_dom_sf"/>
</dbReference>
<dbReference type="AlphaFoldDB" id="A0A6A3C0P2"/>
<dbReference type="Proteomes" id="UP000436088">
    <property type="component" value="Unassembled WGS sequence"/>
</dbReference>
<reference evidence="2" key="1">
    <citation type="submission" date="2019-09" db="EMBL/GenBank/DDBJ databases">
        <title>Draft genome information of white flower Hibiscus syriacus.</title>
        <authorList>
            <person name="Kim Y.-M."/>
        </authorList>
    </citation>
    <scope>NUCLEOTIDE SEQUENCE [LARGE SCALE GENOMIC DNA]</scope>
    <source>
        <strain evidence="2">YM2019G1</strain>
    </source>
</reference>
<sequence>MRCYPITNCLGTNSNIPLVCYQAGLDGARNAMKCRYVACIWSGTPPFHRFTATAPLEHPPTLYTGGIKPIAMLCGHAAPIADLAICCPIVVSGEKNTVNSSNVALNSCFDHGGAFLSACTDSCCFIEAARLSDHHLMECAEGGEISMDKESQSRKPPKCTVAIFDTYTHTIVQTVFHGNLSNGPLKFMDNVSSVDDGENHFSLMADSFGKLQLVPLPKDFHQDSGEGEIRLQRSSKQEIMTLEDGFVEAGQVVSIATCRTIVATVIKDRSILRLLGSGIIIGLILFMNNVLCIEDKHGQAHVIGAMFLKNLDSGNLITVMHQHVGPVRQIILPPARTERPWSDCFLSIGEDSCVTLSSLETLRVERMFPRHPDYPAKVVWDGARGYIACLCRDHSRISDAIDVLYIWDVKTGCRERVLHGTASHSMFDHFCKEISATSISGSSLSGNTLVSSLLLPIHEDRTLTHYKLNNSENGATLSKMTGSSTLLANNNKVNSGKGPYVSRTRKQPIKCFCPYPGIATLSFDLAALIDPFQKHKVMAKNGDGRENSYMKEQWSETFSPHHMTSDDGFNTDQS</sequence>
<organism evidence="2 3">
    <name type="scientific">Hibiscus syriacus</name>
    <name type="common">Rose of Sharon</name>
    <dbReference type="NCBI Taxonomy" id="106335"/>
    <lineage>
        <taxon>Eukaryota</taxon>
        <taxon>Viridiplantae</taxon>
        <taxon>Streptophyta</taxon>
        <taxon>Embryophyta</taxon>
        <taxon>Tracheophyta</taxon>
        <taxon>Spermatophyta</taxon>
        <taxon>Magnoliopsida</taxon>
        <taxon>eudicotyledons</taxon>
        <taxon>Gunneridae</taxon>
        <taxon>Pentapetalae</taxon>
        <taxon>rosids</taxon>
        <taxon>malvids</taxon>
        <taxon>Malvales</taxon>
        <taxon>Malvaceae</taxon>
        <taxon>Malvoideae</taxon>
        <taxon>Hibiscus</taxon>
    </lineage>
</organism>
<comment type="caution">
    <text evidence="2">The sequence shown here is derived from an EMBL/GenBank/DDBJ whole genome shotgun (WGS) entry which is preliminary data.</text>
</comment>
<evidence type="ECO:0000313" key="2">
    <source>
        <dbReference type="EMBL" id="KAE8720719.1"/>
    </source>
</evidence>
<evidence type="ECO:0000256" key="1">
    <source>
        <dbReference type="SAM" id="MobiDB-lite"/>
    </source>
</evidence>
<dbReference type="PANTHER" id="PTHR44099">
    <property type="entry name" value="RABCONNECTIN-3B, ISOFORM A"/>
    <property type="match status" value="1"/>
</dbReference>
<dbReference type="InterPro" id="IPR036322">
    <property type="entry name" value="WD40_repeat_dom_sf"/>
</dbReference>
<keyword evidence="3" id="KW-1185">Reference proteome</keyword>
<dbReference type="Gene3D" id="2.130.10.10">
    <property type="entry name" value="YVTN repeat-like/Quinoprotein amine dehydrogenase"/>
    <property type="match status" value="1"/>
</dbReference>
<dbReference type="GO" id="GO:0005737">
    <property type="term" value="C:cytoplasm"/>
    <property type="evidence" value="ECO:0007669"/>
    <property type="project" value="TreeGrafter"/>
</dbReference>
<dbReference type="EMBL" id="VEPZ02000687">
    <property type="protein sequence ID" value="KAE8720719.1"/>
    <property type="molecule type" value="Genomic_DNA"/>
</dbReference>
<accession>A0A6A3C0P2</accession>